<keyword evidence="2" id="KW-1185">Reference proteome</keyword>
<accession>A0A7U2I7G9</accession>
<evidence type="ECO:0000313" key="2">
    <source>
        <dbReference type="Proteomes" id="UP000663193"/>
    </source>
</evidence>
<dbReference type="EMBL" id="CP069035">
    <property type="protein sequence ID" value="QRD02403.1"/>
    <property type="molecule type" value="Genomic_DNA"/>
</dbReference>
<name>A0A7U2I7G9_PHANO</name>
<organism evidence="1 2">
    <name type="scientific">Phaeosphaeria nodorum (strain SN15 / ATCC MYA-4574 / FGSC 10173)</name>
    <name type="common">Glume blotch fungus</name>
    <name type="synonym">Parastagonospora nodorum</name>
    <dbReference type="NCBI Taxonomy" id="321614"/>
    <lineage>
        <taxon>Eukaryota</taxon>
        <taxon>Fungi</taxon>
        <taxon>Dikarya</taxon>
        <taxon>Ascomycota</taxon>
        <taxon>Pezizomycotina</taxon>
        <taxon>Dothideomycetes</taxon>
        <taxon>Pleosporomycetidae</taxon>
        <taxon>Pleosporales</taxon>
        <taxon>Pleosporineae</taxon>
        <taxon>Phaeosphaeriaceae</taxon>
        <taxon>Parastagonospora</taxon>
    </lineage>
</organism>
<evidence type="ECO:0000313" key="1">
    <source>
        <dbReference type="EMBL" id="QRD02403.1"/>
    </source>
</evidence>
<dbReference type="Proteomes" id="UP000663193">
    <property type="component" value="Chromosome 13"/>
</dbReference>
<sequence>MLKIEVDRFVEFQCQSYSRSPVHTHCICVDECRVCITFVHKLYRLRLQQYQRRISS</sequence>
<protein>
    <submittedName>
        <fullName evidence="1">Uncharacterized protein</fullName>
    </submittedName>
</protein>
<gene>
    <name evidence="1" type="ORF">JI435_417930</name>
</gene>
<dbReference type="VEuPathDB" id="FungiDB:JI435_417930"/>
<proteinExistence type="predicted"/>
<reference evidence="2" key="1">
    <citation type="journal article" date="2021" name="BMC Genomics">
        <title>Chromosome-level genome assembly and manually-curated proteome of model necrotroph Parastagonospora nodorum Sn15 reveals a genome-wide trove of candidate effector homologs, and redundancy of virulence-related functions within an accessory chromosome.</title>
        <authorList>
            <person name="Bertazzoni S."/>
            <person name="Jones D.A.B."/>
            <person name="Phan H.T."/>
            <person name="Tan K.-C."/>
            <person name="Hane J.K."/>
        </authorList>
    </citation>
    <scope>NUCLEOTIDE SEQUENCE [LARGE SCALE GENOMIC DNA]</scope>
    <source>
        <strain evidence="2">SN15 / ATCC MYA-4574 / FGSC 10173)</strain>
    </source>
</reference>
<dbReference type="AlphaFoldDB" id="A0A7U2I7G9"/>